<proteinExistence type="predicted"/>
<feature type="transmembrane region" description="Helical" evidence="2">
    <location>
        <begin position="165"/>
        <end position="183"/>
    </location>
</feature>
<keyword evidence="2" id="KW-0812">Transmembrane</keyword>
<sequence length="308" mass="31409">MTLFAVALVVFAACGYAVGARLQHNAVHAAIGERGLGFRDQLRLVRNARWLLGLASLGGGALLHAYALGFAPLSVVQPIGVLALPITVLLNMRQRGIGAAGLNRTAVLGVVASTGGVMAFVLLAAGTATATTVSDQAAATSIRLVTVFVLALGLVGLFTKGKIRCIAFATGCAVAYGLVSVLVRAVSQQVTSWDFAAIDLRPFIGIGVAVLVGGWLLQQAYAHGPPDLVVACLTVIDPMVAVGLGIGLLGEADEVGVWTAAGESLCAVVACAGVFALARYHPETQDRRARSTATGSAELAGSSPTDRP</sequence>
<name>A0A839E117_9PSEU</name>
<gene>
    <name evidence="3" type="ORF">FHX42_004159</name>
</gene>
<evidence type="ECO:0000256" key="1">
    <source>
        <dbReference type="SAM" id="MobiDB-lite"/>
    </source>
</evidence>
<dbReference type="Proteomes" id="UP000569329">
    <property type="component" value="Unassembled WGS sequence"/>
</dbReference>
<evidence type="ECO:0008006" key="5">
    <source>
        <dbReference type="Google" id="ProtNLM"/>
    </source>
</evidence>
<dbReference type="RefSeq" id="WP_182545976.1">
    <property type="nucleotide sequence ID" value="NZ_JACGWZ010000006.1"/>
</dbReference>
<keyword evidence="2" id="KW-1133">Transmembrane helix</keyword>
<protein>
    <recommendedName>
        <fullName evidence="5">Magnesium transporter NIPA</fullName>
    </recommendedName>
</protein>
<evidence type="ECO:0000256" key="2">
    <source>
        <dbReference type="SAM" id="Phobius"/>
    </source>
</evidence>
<dbReference type="PANTHER" id="PTHR40761">
    <property type="entry name" value="CONSERVED INTEGRAL MEMBRANE ALANINE VALINE AND LEUCINE RICH PROTEIN-RELATED"/>
    <property type="match status" value="1"/>
</dbReference>
<feature type="transmembrane region" description="Helical" evidence="2">
    <location>
        <begin position="102"/>
        <end position="125"/>
    </location>
</feature>
<feature type="region of interest" description="Disordered" evidence="1">
    <location>
        <begin position="287"/>
        <end position="308"/>
    </location>
</feature>
<dbReference type="AlphaFoldDB" id="A0A839E117"/>
<feature type="transmembrane region" description="Helical" evidence="2">
    <location>
        <begin position="137"/>
        <end position="158"/>
    </location>
</feature>
<feature type="transmembrane region" description="Helical" evidence="2">
    <location>
        <begin position="228"/>
        <end position="249"/>
    </location>
</feature>
<evidence type="ECO:0000313" key="3">
    <source>
        <dbReference type="EMBL" id="MBA8826780.1"/>
    </source>
</evidence>
<dbReference type="PANTHER" id="PTHR40761:SF1">
    <property type="entry name" value="CONSERVED INTEGRAL MEMBRANE ALANINE VALINE AND LEUCINE RICH PROTEIN-RELATED"/>
    <property type="match status" value="1"/>
</dbReference>
<feature type="transmembrane region" description="Helical" evidence="2">
    <location>
        <begin position="66"/>
        <end position="90"/>
    </location>
</feature>
<dbReference type="EMBL" id="JACGWZ010000006">
    <property type="protein sequence ID" value="MBA8826780.1"/>
    <property type="molecule type" value="Genomic_DNA"/>
</dbReference>
<feature type="transmembrane region" description="Helical" evidence="2">
    <location>
        <begin position="195"/>
        <end position="216"/>
    </location>
</feature>
<organism evidence="3 4">
    <name type="scientific">Halosaccharopolyspora lacisalsi</name>
    <dbReference type="NCBI Taxonomy" id="1000566"/>
    <lineage>
        <taxon>Bacteria</taxon>
        <taxon>Bacillati</taxon>
        <taxon>Actinomycetota</taxon>
        <taxon>Actinomycetes</taxon>
        <taxon>Pseudonocardiales</taxon>
        <taxon>Pseudonocardiaceae</taxon>
        <taxon>Halosaccharopolyspora</taxon>
    </lineage>
</organism>
<evidence type="ECO:0000313" key="4">
    <source>
        <dbReference type="Proteomes" id="UP000569329"/>
    </source>
</evidence>
<keyword evidence="2" id="KW-0472">Membrane</keyword>
<feature type="transmembrane region" description="Helical" evidence="2">
    <location>
        <begin position="255"/>
        <end position="278"/>
    </location>
</feature>
<comment type="caution">
    <text evidence="3">The sequence shown here is derived from an EMBL/GenBank/DDBJ whole genome shotgun (WGS) entry which is preliminary data.</text>
</comment>
<accession>A0A839E117</accession>
<reference evidence="3 4" key="1">
    <citation type="submission" date="2020-07" db="EMBL/GenBank/DDBJ databases">
        <title>Sequencing the genomes of 1000 actinobacteria strains.</title>
        <authorList>
            <person name="Klenk H.-P."/>
        </authorList>
    </citation>
    <scope>NUCLEOTIDE SEQUENCE [LARGE SCALE GENOMIC DNA]</scope>
    <source>
        <strain evidence="3 4">DSM 45975</strain>
    </source>
</reference>
<keyword evidence="4" id="KW-1185">Reference proteome</keyword>